<reference evidence="1" key="1">
    <citation type="submission" date="2021-07" db="EMBL/GenBank/DDBJ databases">
        <authorList>
            <person name="Durling M."/>
        </authorList>
    </citation>
    <scope>NUCLEOTIDE SEQUENCE</scope>
</reference>
<evidence type="ECO:0000313" key="1">
    <source>
        <dbReference type="EMBL" id="CAG8958485.1"/>
    </source>
</evidence>
<accession>A0A9N9L681</accession>
<dbReference type="Proteomes" id="UP000696280">
    <property type="component" value="Unassembled WGS sequence"/>
</dbReference>
<protein>
    <submittedName>
        <fullName evidence="1">Uncharacterized protein</fullName>
    </submittedName>
</protein>
<sequence length="73" mass="8072">MTLLCHAFLPNQIPPKVHTKLLYMINLAKSIEKNANPIATIKSLNNDNPLDCEHGKRGILLLSLAVRNAIILS</sequence>
<proteinExistence type="predicted"/>
<keyword evidence="2" id="KW-1185">Reference proteome</keyword>
<organism evidence="1 2">
    <name type="scientific">Hymenoscyphus fraxineus</name>
    <dbReference type="NCBI Taxonomy" id="746836"/>
    <lineage>
        <taxon>Eukaryota</taxon>
        <taxon>Fungi</taxon>
        <taxon>Dikarya</taxon>
        <taxon>Ascomycota</taxon>
        <taxon>Pezizomycotina</taxon>
        <taxon>Leotiomycetes</taxon>
        <taxon>Helotiales</taxon>
        <taxon>Helotiaceae</taxon>
        <taxon>Hymenoscyphus</taxon>
    </lineage>
</organism>
<dbReference type="EMBL" id="CAJVRL010000083">
    <property type="protein sequence ID" value="CAG8958485.1"/>
    <property type="molecule type" value="Genomic_DNA"/>
</dbReference>
<comment type="caution">
    <text evidence="1">The sequence shown here is derived from an EMBL/GenBank/DDBJ whole genome shotgun (WGS) entry which is preliminary data.</text>
</comment>
<evidence type="ECO:0000313" key="2">
    <source>
        <dbReference type="Proteomes" id="UP000696280"/>
    </source>
</evidence>
<dbReference type="AlphaFoldDB" id="A0A9N9L681"/>
<gene>
    <name evidence="1" type="ORF">HYFRA_00009799</name>
</gene>
<name>A0A9N9L681_9HELO</name>